<dbReference type="Proteomes" id="UP000538075">
    <property type="component" value="Unassembled WGS sequence"/>
</dbReference>
<accession>A0A838WLW5</accession>
<proteinExistence type="predicted"/>
<name>A0A838WLW5_9CYAN</name>
<comment type="caution">
    <text evidence="1">The sequence shown here is derived from an EMBL/GenBank/DDBJ whole genome shotgun (WGS) entry which is preliminary data.</text>
</comment>
<dbReference type="EMBL" id="VDFG01000965">
    <property type="protein sequence ID" value="MBA4466651.1"/>
    <property type="molecule type" value="Genomic_DNA"/>
</dbReference>
<sequence>RHAPPSKSWHQSGNFATVVKRDSDFGSVSTKLSTFSNAQIPVAQYPQEIPQLLVKAMKC</sequence>
<dbReference type="AlphaFoldDB" id="A0A838WLW5"/>
<protein>
    <submittedName>
        <fullName evidence="1">CoA-binding protein</fullName>
    </submittedName>
</protein>
<gene>
    <name evidence="1" type="ORF">FHK98_14655</name>
</gene>
<reference evidence="1 2" key="1">
    <citation type="journal article" date="2020" name="J. Appl. Phycol.">
        <title>Morphological changes and genome evolution in Raphidiopsis raciborskii CS-506 after 23 years in culture.</title>
        <authorList>
            <person name="Willis A."/>
            <person name="Bent S.J."/>
            <person name="Jameson I.D."/>
        </authorList>
    </citation>
    <scope>NUCLEOTIDE SEQUENCE [LARGE SCALE GENOMIC DNA]</scope>
    <source>
        <strain evidence="1 2">CS-506_A</strain>
    </source>
</reference>
<evidence type="ECO:0000313" key="2">
    <source>
        <dbReference type="Proteomes" id="UP000538075"/>
    </source>
</evidence>
<organism evidence="1 2">
    <name type="scientific">Cylindrospermopsis raciborskii CS-506_A</name>
    <dbReference type="NCBI Taxonomy" id="2585140"/>
    <lineage>
        <taxon>Bacteria</taxon>
        <taxon>Bacillati</taxon>
        <taxon>Cyanobacteriota</taxon>
        <taxon>Cyanophyceae</taxon>
        <taxon>Nostocales</taxon>
        <taxon>Aphanizomenonaceae</taxon>
        <taxon>Cylindrospermopsis</taxon>
    </lineage>
</organism>
<evidence type="ECO:0000313" key="1">
    <source>
        <dbReference type="EMBL" id="MBA4466651.1"/>
    </source>
</evidence>
<feature type="non-terminal residue" evidence="1">
    <location>
        <position position="1"/>
    </location>
</feature>